<proteinExistence type="predicted"/>
<evidence type="ECO:0000313" key="8">
    <source>
        <dbReference type="EMBL" id="MCI5756019.1"/>
    </source>
</evidence>
<organism evidence="7 9">
    <name type="scientific">Candidatus Colimorpha enterica</name>
    <dbReference type="NCBI Taxonomy" id="3083063"/>
    <lineage>
        <taxon>Bacteria</taxon>
        <taxon>Pseudomonadati</taxon>
        <taxon>Bacteroidota</taxon>
        <taxon>Bacteroidia</taxon>
        <taxon>Bacteroidales</taxon>
        <taxon>Candidatus Colimorpha</taxon>
    </lineage>
</organism>
<evidence type="ECO:0000256" key="4">
    <source>
        <dbReference type="ARBA" id="ARBA00022989"/>
    </source>
</evidence>
<dbReference type="EMBL" id="CBFW010000314">
    <property type="protein sequence ID" value="CDC75683.1"/>
    <property type="molecule type" value="Genomic_DNA"/>
</dbReference>
<evidence type="ECO:0000313" key="9">
    <source>
        <dbReference type="Proteomes" id="UP000017938"/>
    </source>
</evidence>
<comment type="caution">
    <text evidence="7">The sequence shown here is derived from an EMBL/GenBank/DDBJ whole genome shotgun (WGS) entry which is preliminary data.</text>
</comment>
<dbReference type="EMBL" id="JALEMU010000113">
    <property type="protein sequence ID" value="MCI5756019.1"/>
    <property type="molecule type" value="Genomic_DNA"/>
</dbReference>
<feature type="transmembrane region" description="Helical" evidence="6">
    <location>
        <begin position="252"/>
        <end position="271"/>
    </location>
</feature>
<reference evidence="8 10" key="2">
    <citation type="submission" date="2022-03" db="EMBL/GenBank/DDBJ databases">
        <title>Metagenome-assembled genomes from swine fecal metagenomes.</title>
        <authorList>
            <person name="Holman D.B."/>
            <person name="Kommadath A."/>
        </authorList>
    </citation>
    <scope>NUCLEOTIDE SEQUENCE [LARGE SCALE GENOMIC DNA]</scope>
    <source>
        <strain evidence="8">SUG147</strain>
    </source>
</reference>
<dbReference type="Proteomes" id="UP001139365">
    <property type="component" value="Unassembled WGS sequence"/>
</dbReference>
<keyword evidence="3 6" id="KW-0812">Transmembrane</keyword>
<dbReference type="Proteomes" id="UP000017938">
    <property type="component" value="Unassembled WGS sequence"/>
</dbReference>
<evidence type="ECO:0000256" key="3">
    <source>
        <dbReference type="ARBA" id="ARBA00022692"/>
    </source>
</evidence>
<dbReference type="Pfam" id="PF02653">
    <property type="entry name" value="BPD_transp_2"/>
    <property type="match status" value="1"/>
</dbReference>
<feature type="transmembrane region" description="Helical" evidence="6">
    <location>
        <begin position="227"/>
        <end position="246"/>
    </location>
</feature>
<protein>
    <submittedName>
        <fullName evidence="7 8">ABC transporter permease</fullName>
    </submittedName>
</protein>
<evidence type="ECO:0000313" key="10">
    <source>
        <dbReference type="Proteomes" id="UP001139365"/>
    </source>
</evidence>
<name>R6TQG2_9BACT</name>
<feature type="transmembrane region" description="Helical" evidence="6">
    <location>
        <begin position="283"/>
        <end position="301"/>
    </location>
</feature>
<sequence length="322" mass="34674">MNNVWSMIINYLLSAVSLGMTFLYGSTGEILTEKSGHLNLGIPGIMCFGAAGGCIALELMSGSIGKTPAFIIVVIGILASFLAGALMGLLYCFLTVTLHANQNVTGLALTTFGVGAMEFAMSKIVDSNYLRALPFFRFPFAKSQTSAKYCGVMFFLAIIIALIASFVLLKTRVGLYLRAVGENPATADAVGINVFRYKYVATCVGSGIAGLGGLYYIMDYSGSQESYLSIEPMGWLAIALVIFALWKPHISIIGSAVFGALFVAGSYIPAIRELHVSMSSTPLLKMLPYVFTVIVLIVISIRNKRENQPPAALGLNYYREDR</sequence>
<dbReference type="InterPro" id="IPR001851">
    <property type="entry name" value="ABC_transp_permease"/>
</dbReference>
<comment type="subcellular location">
    <subcellularLocation>
        <location evidence="1">Cell membrane</location>
        <topology evidence="1">Multi-pass membrane protein</topology>
    </subcellularLocation>
</comment>
<evidence type="ECO:0000256" key="2">
    <source>
        <dbReference type="ARBA" id="ARBA00022475"/>
    </source>
</evidence>
<evidence type="ECO:0000256" key="6">
    <source>
        <dbReference type="SAM" id="Phobius"/>
    </source>
</evidence>
<dbReference type="AlphaFoldDB" id="R6TQG2"/>
<dbReference type="GO" id="GO:0022857">
    <property type="term" value="F:transmembrane transporter activity"/>
    <property type="evidence" value="ECO:0007669"/>
    <property type="project" value="InterPro"/>
</dbReference>
<feature type="transmembrane region" description="Helical" evidence="6">
    <location>
        <begin position="38"/>
        <end position="57"/>
    </location>
</feature>
<evidence type="ECO:0000256" key="5">
    <source>
        <dbReference type="ARBA" id="ARBA00023136"/>
    </source>
</evidence>
<evidence type="ECO:0000256" key="1">
    <source>
        <dbReference type="ARBA" id="ARBA00004651"/>
    </source>
</evidence>
<keyword evidence="2" id="KW-1003">Cell membrane</keyword>
<gene>
    <name evidence="7" type="ORF">BN580_01905</name>
    <name evidence="8" type="ORF">MR241_06970</name>
</gene>
<feature type="transmembrane region" description="Helical" evidence="6">
    <location>
        <begin position="199"/>
        <end position="218"/>
    </location>
</feature>
<keyword evidence="5 6" id="KW-0472">Membrane</keyword>
<dbReference type="CDD" id="cd06580">
    <property type="entry name" value="TM_PBP1_transp_TpRbsC_like"/>
    <property type="match status" value="1"/>
</dbReference>
<evidence type="ECO:0000313" key="7">
    <source>
        <dbReference type="EMBL" id="CDC75683.1"/>
    </source>
</evidence>
<dbReference type="GO" id="GO:0005886">
    <property type="term" value="C:plasma membrane"/>
    <property type="evidence" value="ECO:0007669"/>
    <property type="project" value="UniProtKB-SubCell"/>
</dbReference>
<dbReference type="STRING" id="1263015.BN580_01905"/>
<dbReference type="PANTHER" id="PTHR43370">
    <property type="entry name" value="SUGAR ABC TRANSPORTER INTEGRAL MEMBRANE PROTEIN-RELATED"/>
    <property type="match status" value="1"/>
</dbReference>
<feature type="transmembrane region" description="Helical" evidence="6">
    <location>
        <begin position="104"/>
        <end position="125"/>
    </location>
</feature>
<keyword evidence="4 6" id="KW-1133">Transmembrane helix</keyword>
<accession>R6TQG2</accession>
<dbReference type="PANTHER" id="PTHR43370:SF2">
    <property type="entry name" value="ABC TRANSPORTER PERMEASE PROTEIN"/>
    <property type="match status" value="1"/>
</dbReference>
<feature type="transmembrane region" description="Helical" evidence="6">
    <location>
        <begin position="69"/>
        <end position="98"/>
    </location>
</feature>
<reference evidence="7" key="1">
    <citation type="submission" date="2012-11" db="EMBL/GenBank/DDBJ databases">
        <title>Dependencies among metagenomic species, viruses, plasmids and units of genetic variation.</title>
        <authorList>
            <person name="Nielsen H.B."/>
            <person name="Almeida M."/>
            <person name="Juncker A.S."/>
            <person name="Rasmussen S."/>
            <person name="Li J."/>
            <person name="Sunagawa S."/>
            <person name="Plichta D."/>
            <person name="Gautier L."/>
            <person name="Le Chatelier E."/>
            <person name="Peletier E."/>
            <person name="Bonde I."/>
            <person name="Nielsen T."/>
            <person name="Manichanh C."/>
            <person name="Arumugam M."/>
            <person name="Batto J."/>
            <person name="Santos M.B.Q.D."/>
            <person name="Blom N."/>
            <person name="Borruel N."/>
            <person name="Burgdorf K.S."/>
            <person name="Boumezbeur F."/>
            <person name="Casellas F."/>
            <person name="Dore J."/>
            <person name="Guarner F."/>
            <person name="Hansen T."/>
            <person name="Hildebrand F."/>
            <person name="Kaas R.S."/>
            <person name="Kennedy S."/>
            <person name="Kristiansen K."/>
            <person name="Kultima J.R."/>
            <person name="Leonard P."/>
            <person name="Levenez F."/>
            <person name="Lund O."/>
            <person name="Moumen B."/>
            <person name="Le Paslier D."/>
            <person name="Pons N."/>
            <person name="Pedersen O."/>
            <person name="Prifti E."/>
            <person name="Qin J."/>
            <person name="Raes J."/>
            <person name="Tap J."/>
            <person name="Tims S."/>
            <person name="Ussery D.W."/>
            <person name="Yamada T."/>
            <person name="MetaHit consortium"/>
            <person name="Renault P."/>
            <person name="Sicheritz-Ponten T."/>
            <person name="Bork P."/>
            <person name="Wang J."/>
            <person name="Brunak S."/>
            <person name="Ehrlich S.D."/>
        </authorList>
    </citation>
    <scope>NUCLEOTIDE SEQUENCE [LARGE SCALE GENOMIC DNA]</scope>
</reference>
<feature type="transmembrane region" description="Helical" evidence="6">
    <location>
        <begin position="146"/>
        <end position="169"/>
    </location>
</feature>